<evidence type="ECO:0000313" key="2">
    <source>
        <dbReference type="EMBL" id="MER6427572.1"/>
    </source>
</evidence>
<feature type="domain" description="PRC-barrel" evidence="1">
    <location>
        <begin position="6"/>
        <end position="60"/>
    </location>
</feature>
<name>A0ABV1U1H1_9ACTN</name>
<accession>A0ABV1U1H1</accession>
<dbReference type="InterPro" id="IPR011033">
    <property type="entry name" value="PRC_barrel-like_sf"/>
</dbReference>
<sequence length="201" mass="20724">MNRLMLASELGKRVVVTLGGEAVAQIKDTVFDAGAGRITGFTLSGRGLLAGPLKKSLPFAAVHALGPAAVMIPSETVLEDRDAVVGSRDAGHGQVIGVPVLTDEGTEVGTVRDMVIAAGTDGRVVGFEIAANENLDPHKRRVFIPRGQTLAVSGQAVVVPARAGHFVADDLPSFEAQVEAFHADAGRAVPETRTAGEGDLA</sequence>
<comment type="caution">
    <text evidence="2">The sequence shown here is derived from an EMBL/GenBank/DDBJ whole genome shotgun (WGS) entry which is preliminary data.</text>
</comment>
<dbReference type="Proteomes" id="UP001470023">
    <property type="component" value="Unassembled WGS sequence"/>
</dbReference>
<keyword evidence="3" id="KW-1185">Reference proteome</keyword>
<feature type="domain" description="PRC-barrel" evidence="1">
    <location>
        <begin position="95"/>
        <end position="163"/>
    </location>
</feature>
<dbReference type="RefSeq" id="WP_351944360.1">
    <property type="nucleotide sequence ID" value="NZ_JBEOYA010000151.1"/>
</dbReference>
<dbReference type="Pfam" id="PF05239">
    <property type="entry name" value="PRC"/>
    <property type="match status" value="2"/>
</dbReference>
<reference evidence="2 3" key="1">
    <citation type="submission" date="2024-06" db="EMBL/GenBank/DDBJ databases">
        <title>The Natural Products Discovery Center: Release of the First 8490 Sequenced Strains for Exploring Actinobacteria Biosynthetic Diversity.</title>
        <authorList>
            <person name="Kalkreuter E."/>
            <person name="Kautsar S.A."/>
            <person name="Yang D."/>
            <person name="Bader C.D."/>
            <person name="Teijaro C.N."/>
            <person name="Fluegel L."/>
            <person name="Davis C.M."/>
            <person name="Simpson J.R."/>
            <person name="Lauterbach L."/>
            <person name="Steele A.D."/>
            <person name="Gui C."/>
            <person name="Meng S."/>
            <person name="Li G."/>
            <person name="Viehrig K."/>
            <person name="Ye F."/>
            <person name="Su P."/>
            <person name="Kiefer A.F."/>
            <person name="Nichols A."/>
            <person name="Cepeda A.J."/>
            <person name="Yan W."/>
            <person name="Fan B."/>
            <person name="Jiang Y."/>
            <person name="Adhikari A."/>
            <person name="Zheng C.-J."/>
            <person name="Schuster L."/>
            <person name="Cowan T.M."/>
            <person name="Smanski M.J."/>
            <person name="Chevrette M.G."/>
            <person name="De Carvalho L.P.S."/>
            <person name="Shen B."/>
        </authorList>
    </citation>
    <scope>NUCLEOTIDE SEQUENCE [LARGE SCALE GENOMIC DNA]</scope>
    <source>
        <strain evidence="2 3">NPDC001166</strain>
    </source>
</reference>
<dbReference type="SUPFAM" id="SSF50346">
    <property type="entry name" value="PRC-barrel domain"/>
    <property type="match status" value="1"/>
</dbReference>
<gene>
    <name evidence="2" type="ORF">ABT272_07465</name>
</gene>
<proteinExistence type="predicted"/>
<evidence type="ECO:0000259" key="1">
    <source>
        <dbReference type="Pfam" id="PF05239"/>
    </source>
</evidence>
<dbReference type="Gene3D" id="2.30.30.240">
    <property type="entry name" value="PRC-barrel domain"/>
    <property type="match status" value="2"/>
</dbReference>
<organism evidence="2 3">
    <name type="scientific">Streptomyces sp. 900105245</name>
    <dbReference type="NCBI Taxonomy" id="3154379"/>
    <lineage>
        <taxon>Bacteria</taxon>
        <taxon>Bacillati</taxon>
        <taxon>Actinomycetota</taxon>
        <taxon>Actinomycetes</taxon>
        <taxon>Kitasatosporales</taxon>
        <taxon>Streptomycetaceae</taxon>
        <taxon>Streptomyces</taxon>
    </lineage>
</organism>
<protein>
    <submittedName>
        <fullName evidence="2">PRC-barrel domain-containing protein</fullName>
    </submittedName>
</protein>
<dbReference type="EMBL" id="JBEPAZ010000004">
    <property type="protein sequence ID" value="MER6427572.1"/>
    <property type="molecule type" value="Genomic_DNA"/>
</dbReference>
<dbReference type="InterPro" id="IPR027275">
    <property type="entry name" value="PRC-brl_dom"/>
</dbReference>
<evidence type="ECO:0000313" key="3">
    <source>
        <dbReference type="Proteomes" id="UP001470023"/>
    </source>
</evidence>